<reference evidence="8 9" key="1">
    <citation type="submission" date="2020-01" db="EMBL/GenBank/DDBJ databases">
        <title>Anaeroalcalibacter tamaniensis gen. nov., sp. nov., moderately halophilic strictly anaerobic fermenter bacterium from mud volcano of Taman peninsula.</title>
        <authorList>
            <person name="Frolova A."/>
            <person name="Merkel A.Y."/>
            <person name="Slobodkin A.I."/>
        </authorList>
    </citation>
    <scope>NUCLEOTIDE SEQUENCE [LARGE SCALE GENOMIC DNA]</scope>
    <source>
        <strain evidence="8 9">F-3ap</strain>
    </source>
</reference>
<keyword evidence="3 8" id="KW-0762">Sugar transport</keyword>
<evidence type="ECO:0000256" key="1">
    <source>
        <dbReference type="ARBA" id="ARBA00004496"/>
    </source>
</evidence>
<dbReference type="EMBL" id="JAAEEH010000032">
    <property type="protein sequence ID" value="NDL68269.1"/>
    <property type="molecule type" value="Genomic_DNA"/>
</dbReference>
<evidence type="ECO:0000313" key="9">
    <source>
        <dbReference type="Proteomes" id="UP000461585"/>
    </source>
</evidence>
<dbReference type="GO" id="GO:0009401">
    <property type="term" value="P:phosphoenolpyruvate-dependent sugar phosphotransferase system"/>
    <property type="evidence" value="ECO:0007669"/>
    <property type="project" value="UniProtKB-KW"/>
</dbReference>
<comment type="caution">
    <text evidence="8">The sequence shown here is derived from an EMBL/GenBank/DDBJ whole genome shotgun (WGS) entry which is preliminary data.</text>
</comment>
<dbReference type="InterPro" id="IPR001127">
    <property type="entry name" value="PTS_EIIA_1_perm"/>
</dbReference>
<evidence type="ECO:0000256" key="5">
    <source>
        <dbReference type="ARBA" id="ARBA00022683"/>
    </source>
</evidence>
<dbReference type="Proteomes" id="UP000461585">
    <property type="component" value="Unassembled WGS sequence"/>
</dbReference>
<accession>A0A7X5KMX0</accession>
<keyword evidence="2" id="KW-0813">Transport</keyword>
<feature type="domain" description="PTS EIIA type-1" evidence="7">
    <location>
        <begin position="30"/>
        <end position="134"/>
    </location>
</feature>
<evidence type="ECO:0000256" key="6">
    <source>
        <dbReference type="ARBA" id="ARBA00022777"/>
    </source>
</evidence>
<keyword evidence="5" id="KW-0598">Phosphotransferase system</keyword>
<dbReference type="PANTHER" id="PTHR45008:SF1">
    <property type="entry name" value="PTS SYSTEM GLUCOSE-SPECIFIC EIIA COMPONENT"/>
    <property type="match status" value="1"/>
</dbReference>
<dbReference type="InterPro" id="IPR011055">
    <property type="entry name" value="Dup_hybrid_motif"/>
</dbReference>
<evidence type="ECO:0000256" key="3">
    <source>
        <dbReference type="ARBA" id="ARBA00022597"/>
    </source>
</evidence>
<dbReference type="NCBIfam" id="TIGR00830">
    <property type="entry name" value="PTBA"/>
    <property type="match status" value="1"/>
</dbReference>
<dbReference type="Pfam" id="PF00358">
    <property type="entry name" value="PTS_EIIA_1"/>
    <property type="match status" value="1"/>
</dbReference>
<evidence type="ECO:0000313" key="8">
    <source>
        <dbReference type="EMBL" id="NDL68269.1"/>
    </source>
</evidence>
<dbReference type="FunFam" id="2.70.70.10:FF:000001">
    <property type="entry name" value="PTS system glucose-specific IIA component"/>
    <property type="match status" value="1"/>
</dbReference>
<protein>
    <submittedName>
        <fullName evidence="8">PTS glucose transporter subunit IIA</fullName>
    </submittedName>
</protein>
<keyword evidence="6" id="KW-0418">Kinase</keyword>
<sequence>MKMLGLFKKKTVNLLPVMEGEVVPITEVPDQAFSEKMLGDGYAVKPVDGTVKAPVAGRIVQIFPTNHAFGILAEKGLEILVHIGIDTVELKGEGFRRLAEPGQEVQAGTPVMEVDLEVLRLRGKESITPVVVTNMHLVKGLKVHGGPTPEVAAEIELK</sequence>
<dbReference type="PANTHER" id="PTHR45008">
    <property type="entry name" value="PTS SYSTEM GLUCOSE-SPECIFIC EIIA COMPONENT"/>
    <property type="match status" value="1"/>
</dbReference>
<keyword evidence="9" id="KW-1185">Reference proteome</keyword>
<dbReference type="PROSITE" id="PS51093">
    <property type="entry name" value="PTS_EIIA_TYPE_1"/>
    <property type="match status" value="1"/>
</dbReference>
<dbReference type="PROSITE" id="PS00371">
    <property type="entry name" value="PTS_EIIA_TYPE_1_HIS"/>
    <property type="match status" value="1"/>
</dbReference>
<dbReference type="GO" id="GO:0016301">
    <property type="term" value="F:kinase activity"/>
    <property type="evidence" value="ECO:0007669"/>
    <property type="project" value="UniProtKB-KW"/>
</dbReference>
<dbReference type="SUPFAM" id="SSF51261">
    <property type="entry name" value="Duplicated hybrid motif"/>
    <property type="match status" value="1"/>
</dbReference>
<evidence type="ECO:0000256" key="4">
    <source>
        <dbReference type="ARBA" id="ARBA00022679"/>
    </source>
</evidence>
<keyword evidence="4" id="KW-0808">Transferase</keyword>
<dbReference type="Gene3D" id="2.70.70.10">
    <property type="entry name" value="Glucose Permease (Domain IIA)"/>
    <property type="match status" value="1"/>
</dbReference>
<organism evidence="8 9">
    <name type="scientific">Anaerotalea alkaliphila</name>
    <dbReference type="NCBI Taxonomy" id="2662126"/>
    <lineage>
        <taxon>Bacteria</taxon>
        <taxon>Bacillati</taxon>
        <taxon>Bacillota</taxon>
        <taxon>Clostridia</taxon>
        <taxon>Eubacteriales</taxon>
        <taxon>Anaerotalea</taxon>
    </lineage>
</organism>
<dbReference type="AlphaFoldDB" id="A0A7X5KMX0"/>
<evidence type="ECO:0000259" key="7">
    <source>
        <dbReference type="PROSITE" id="PS51093"/>
    </source>
</evidence>
<evidence type="ECO:0000256" key="2">
    <source>
        <dbReference type="ARBA" id="ARBA00022448"/>
    </source>
</evidence>
<comment type="subcellular location">
    <subcellularLocation>
        <location evidence="1">Cytoplasm</location>
    </subcellularLocation>
</comment>
<dbReference type="InterPro" id="IPR050890">
    <property type="entry name" value="PTS_EIIA_component"/>
</dbReference>
<gene>
    <name evidence="8" type="ORF">GXN74_11000</name>
</gene>
<proteinExistence type="predicted"/>
<dbReference type="GO" id="GO:0005737">
    <property type="term" value="C:cytoplasm"/>
    <property type="evidence" value="ECO:0007669"/>
    <property type="project" value="UniProtKB-SubCell"/>
</dbReference>
<name>A0A7X5KMX0_9FIRM</name>